<dbReference type="SMART" id="SM00228">
    <property type="entry name" value="PDZ"/>
    <property type="match status" value="1"/>
</dbReference>
<organism evidence="2 3">
    <name type="scientific">Hyalella azteca</name>
    <name type="common">Amphipod</name>
    <dbReference type="NCBI Taxonomy" id="294128"/>
    <lineage>
        <taxon>Eukaryota</taxon>
        <taxon>Metazoa</taxon>
        <taxon>Ecdysozoa</taxon>
        <taxon>Arthropoda</taxon>
        <taxon>Crustacea</taxon>
        <taxon>Multicrustacea</taxon>
        <taxon>Malacostraca</taxon>
        <taxon>Eumalacostraca</taxon>
        <taxon>Peracarida</taxon>
        <taxon>Amphipoda</taxon>
        <taxon>Senticaudata</taxon>
        <taxon>Talitrida</taxon>
        <taxon>Talitroidea</taxon>
        <taxon>Hyalellidae</taxon>
        <taxon>Hyalella</taxon>
    </lineage>
</organism>
<dbReference type="AlphaFoldDB" id="A0A979FI78"/>
<gene>
    <name evidence="3" type="primary">LOC108671842</name>
</gene>
<dbReference type="InterPro" id="IPR036034">
    <property type="entry name" value="PDZ_sf"/>
</dbReference>
<sequence>MGLMEARKLLASPALEVDVVVARIPSCSSPASLVNECTSMRDVQISSAPEATLVRQPGRLQHRDYASYDGKNTKDISLQSRQTPTNVIKTQSHLDGVLRCSQLKKCCAEEIDAQRAARIHAEHISSKPSIFTERTAFRTNSSALVNGTQLMCTSKESPQSTSAAPLLISPRANDGNEESLPSAALTSGIFVNGASPDCHNQRCVPRRVRPVSLSTLPRRPKSLSLSFHTVAFEKGAGKKGLGFSIVGGRDSPKGNIGIFVKTIFPNGQAAAEGMLREGDEILAINGASVAGASHGEAIGMFKCIRSGQVLLHVARRVPSNTRSGYRAKSCDELDKCEEEEE</sequence>
<dbReference type="RefSeq" id="XP_047736669.1">
    <property type="nucleotide sequence ID" value="XM_047880713.1"/>
</dbReference>
<dbReference type="InterPro" id="IPR001478">
    <property type="entry name" value="PDZ"/>
</dbReference>
<name>A0A979FI78_HYAAZ</name>
<evidence type="ECO:0000313" key="3">
    <source>
        <dbReference type="RefSeq" id="XP_047736669.1"/>
    </source>
</evidence>
<proteinExistence type="predicted"/>
<dbReference type="Proteomes" id="UP000694843">
    <property type="component" value="Unplaced"/>
</dbReference>
<dbReference type="Gene3D" id="2.30.42.10">
    <property type="match status" value="1"/>
</dbReference>
<evidence type="ECO:0000313" key="2">
    <source>
        <dbReference type="Proteomes" id="UP000694843"/>
    </source>
</evidence>
<evidence type="ECO:0000259" key="1">
    <source>
        <dbReference type="PROSITE" id="PS50106"/>
    </source>
</evidence>
<dbReference type="CDD" id="cd06759">
    <property type="entry name" value="PDZ3_PDZD2-PDZ1_hPro-IL-16-like"/>
    <property type="match status" value="1"/>
</dbReference>
<reference evidence="3" key="1">
    <citation type="submission" date="2025-08" db="UniProtKB">
        <authorList>
            <consortium name="RefSeq"/>
        </authorList>
    </citation>
    <scope>IDENTIFICATION</scope>
    <source>
        <tissue evidence="3">Whole organism</tissue>
    </source>
</reference>
<protein>
    <submittedName>
        <fullName evidence="3">InaD-like protein isoform X2</fullName>
    </submittedName>
</protein>
<dbReference type="SUPFAM" id="SSF50156">
    <property type="entry name" value="PDZ domain-like"/>
    <property type="match status" value="1"/>
</dbReference>
<dbReference type="PANTHER" id="PTHR11324">
    <property type="entry name" value="IL16-RELATED"/>
    <property type="match status" value="1"/>
</dbReference>
<accession>A0A979FI78</accession>
<keyword evidence="2" id="KW-1185">Reference proteome</keyword>
<dbReference type="Pfam" id="PF00595">
    <property type="entry name" value="PDZ"/>
    <property type="match status" value="1"/>
</dbReference>
<feature type="domain" description="PDZ" evidence="1">
    <location>
        <begin position="229"/>
        <end position="302"/>
    </location>
</feature>
<dbReference type="GeneID" id="108671842"/>
<dbReference type="PROSITE" id="PS50106">
    <property type="entry name" value="PDZ"/>
    <property type="match status" value="1"/>
</dbReference>
<dbReference type="PANTHER" id="PTHR11324:SF16">
    <property type="entry name" value="PDZ DOMAIN-CONTAINING PROTEIN 2"/>
    <property type="match status" value="1"/>
</dbReference>